<gene>
    <name evidence="4" type="ordered locus">Glov_1431</name>
</gene>
<evidence type="ECO:0000256" key="1">
    <source>
        <dbReference type="ARBA" id="ARBA00023172"/>
    </source>
</evidence>
<reference evidence="4 5" key="1">
    <citation type="submission" date="2008-05" db="EMBL/GenBank/DDBJ databases">
        <title>Complete sequence of chromosome of Geobacter lovleyi SZ.</title>
        <authorList>
            <consortium name="US DOE Joint Genome Institute"/>
            <person name="Lucas S."/>
            <person name="Copeland A."/>
            <person name="Lapidus A."/>
            <person name="Glavina del Rio T."/>
            <person name="Dalin E."/>
            <person name="Tice H."/>
            <person name="Bruce D."/>
            <person name="Goodwin L."/>
            <person name="Pitluck S."/>
            <person name="Chertkov O."/>
            <person name="Meincke L."/>
            <person name="Brettin T."/>
            <person name="Detter J.C."/>
            <person name="Han C."/>
            <person name="Tapia R."/>
            <person name="Kuske C.R."/>
            <person name="Schmutz J."/>
            <person name="Larimer F."/>
            <person name="Land M."/>
            <person name="Hauser L."/>
            <person name="Kyrpides N."/>
            <person name="Mikhailova N."/>
            <person name="Sung Y."/>
            <person name="Fletcher K.E."/>
            <person name="Ritalahti K.M."/>
            <person name="Loeffler F.E."/>
            <person name="Richardson P."/>
        </authorList>
    </citation>
    <scope>NUCLEOTIDE SEQUENCE [LARGE SCALE GENOMIC DNA]</scope>
    <source>
        <strain evidence="5">ATCC BAA-1151 / DSM 17278 / SZ</strain>
    </source>
</reference>
<sequence length="296" mass="32986">MPSFRSGRDQARHAVKQLADIGTSRHANRDDGRVRSLRTARNYEQALSGLTSWLQNNRLGSLRDLDRDTALRYLGERSEQVRQPTLDQDRQAIQALLSEKLPRVVSELSSALSGRAYTGEQLAAIAAAQTERHALATELAAACGLRAHELLTIRRIEEQQPSGHRTWRPDIHTGREGVLYVVSGKGGLRRTVMISANLADRLEARRLDQGLIVMDRGIRYKACYDIGGGQAWSSSFGSASRRVLGWSTGAHGCRHSYAQARMDELQSAGYRYKDALLTVSQEMGHFRASITEVYLR</sequence>
<evidence type="ECO:0000259" key="3">
    <source>
        <dbReference type="PROSITE" id="PS51898"/>
    </source>
</evidence>
<dbReference type="HOGENOM" id="CLU_060332_0_0_7"/>
<dbReference type="GO" id="GO:0006310">
    <property type="term" value="P:DNA recombination"/>
    <property type="evidence" value="ECO:0007669"/>
    <property type="project" value="UniProtKB-KW"/>
</dbReference>
<evidence type="ECO:0000256" key="2">
    <source>
        <dbReference type="SAM" id="MobiDB-lite"/>
    </source>
</evidence>
<dbReference type="eggNOG" id="COG0582">
    <property type="taxonomic scope" value="Bacteria"/>
</dbReference>
<dbReference type="KEGG" id="glo:Glov_1431"/>
<protein>
    <submittedName>
        <fullName evidence="4">Phage integrase family protein</fullName>
    </submittedName>
</protein>
<dbReference type="AlphaFoldDB" id="B3E8B5"/>
<name>B3E8B5_TRIL1</name>
<dbReference type="GO" id="GO:0003677">
    <property type="term" value="F:DNA binding"/>
    <property type="evidence" value="ECO:0007669"/>
    <property type="project" value="InterPro"/>
</dbReference>
<evidence type="ECO:0000313" key="5">
    <source>
        <dbReference type="Proteomes" id="UP000002420"/>
    </source>
</evidence>
<dbReference type="OrthoDB" id="5394387at2"/>
<keyword evidence="1" id="KW-0233">DNA recombination</keyword>
<dbReference type="STRING" id="398767.Glov_1431"/>
<feature type="region of interest" description="Disordered" evidence="2">
    <location>
        <begin position="1"/>
        <end position="33"/>
    </location>
</feature>
<dbReference type="InterPro" id="IPR013762">
    <property type="entry name" value="Integrase-like_cat_sf"/>
</dbReference>
<dbReference type="GO" id="GO:0015074">
    <property type="term" value="P:DNA integration"/>
    <property type="evidence" value="ECO:0007669"/>
    <property type="project" value="InterPro"/>
</dbReference>
<dbReference type="RefSeq" id="WP_012469496.1">
    <property type="nucleotide sequence ID" value="NC_010814.1"/>
</dbReference>
<dbReference type="SUPFAM" id="SSF56349">
    <property type="entry name" value="DNA breaking-rejoining enzymes"/>
    <property type="match status" value="1"/>
</dbReference>
<feature type="domain" description="Tyr recombinase" evidence="3">
    <location>
        <begin position="107"/>
        <end position="296"/>
    </location>
</feature>
<dbReference type="InterPro" id="IPR011010">
    <property type="entry name" value="DNA_brk_join_enz"/>
</dbReference>
<feature type="compositionally biased region" description="Basic and acidic residues" evidence="2">
    <location>
        <begin position="1"/>
        <end position="12"/>
    </location>
</feature>
<proteinExistence type="predicted"/>
<dbReference type="PROSITE" id="PS51898">
    <property type="entry name" value="TYR_RECOMBINASE"/>
    <property type="match status" value="1"/>
</dbReference>
<organism evidence="4 5">
    <name type="scientific">Trichlorobacter lovleyi (strain ATCC BAA-1151 / DSM 17278 / SZ)</name>
    <name type="common">Geobacter lovleyi</name>
    <dbReference type="NCBI Taxonomy" id="398767"/>
    <lineage>
        <taxon>Bacteria</taxon>
        <taxon>Pseudomonadati</taxon>
        <taxon>Thermodesulfobacteriota</taxon>
        <taxon>Desulfuromonadia</taxon>
        <taxon>Geobacterales</taxon>
        <taxon>Geobacteraceae</taxon>
        <taxon>Trichlorobacter</taxon>
    </lineage>
</organism>
<keyword evidence="5" id="KW-1185">Reference proteome</keyword>
<accession>B3E8B5</accession>
<dbReference type="EMBL" id="CP001089">
    <property type="protein sequence ID" value="ACD95152.1"/>
    <property type="molecule type" value="Genomic_DNA"/>
</dbReference>
<dbReference type="Proteomes" id="UP000002420">
    <property type="component" value="Chromosome"/>
</dbReference>
<dbReference type="Gene3D" id="1.10.443.10">
    <property type="entry name" value="Intergrase catalytic core"/>
    <property type="match status" value="1"/>
</dbReference>
<evidence type="ECO:0000313" key="4">
    <source>
        <dbReference type="EMBL" id="ACD95152.1"/>
    </source>
</evidence>
<dbReference type="InterPro" id="IPR002104">
    <property type="entry name" value="Integrase_catalytic"/>
</dbReference>